<feature type="transmembrane region" description="Helical" evidence="3">
    <location>
        <begin position="95"/>
        <end position="115"/>
    </location>
</feature>
<dbReference type="CDD" id="cd11748">
    <property type="entry name" value="GH94N_NdvB_like"/>
    <property type="match status" value="1"/>
</dbReference>
<dbReference type="InterPro" id="IPR010383">
    <property type="entry name" value="Glyco_hydrolase_94_b-supersand"/>
</dbReference>
<evidence type="ECO:0000256" key="3">
    <source>
        <dbReference type="SAM" id="Phobius"/>
    </source>
</evidence>
<dbReference type="InterPro" id="IPR052047">
    <property type="entry name" value="GH94_Enzymes"/>
</dbReference>
<feature type="domain" description="Glycosyl hydrolase 94 catalytic" evidence="5">
    <location>
        <begin position="481"/>
        <end position="884"/>
    </location>
</feature>
<accession>A0A1M4KZ81</accession>
<dbReference type="InterPro" id="IPR008928">
    <property type="entry name" value="6-hairpin_glycosidase_sf"/>
</dbReference>
<dbReference type="Gene3D" id="2.60.420.10">
    <property type="entry name" value="Maltose phosphorylase, domain 3"/>
    <property type="match status" value="1"/>
</dbReference>
<feature type="domain" description="Glycosyl hydrolase 94 supersandwich" evidence="4">
    <location>
        <begin position="250"/>
        <end position="464"/>
    </location>
</feature>
<dbReference type="InterPro" id="IPR036259">
    <property type="entry name" value="MFS_trans_sf"/>
</dbReference>
<reference evidence="7" key="1">
    <citation type="submission" date="2016-07" db="EMBL/GenBank/DDBJ databases">
        <authorList>
            <person name="Florea S."/>
            <person name="Webb J.S."/>
            <person name="Jaromczyk J."/>
            <person name="Schardl C.L."/>
        </authorList>
    </citation>
    <scope>NUCLEOTIDE SEQUENCE [LARGE SCALE GENOMIC DNA]</scope>
</reference>
<dbReference type="FunFam" id="1.50.10.10:FF:000046">
    <property type="entry name" value="Cellobionic acid phosphorylase"/>
    <property type="match status" value="1"/>
</dbReference>
<dbReference type="InterPro" id="IPR012341">
    <property type="entry name" value="6hp_glycosidase-like_sf"/>
</dbReference>
<dbReference type="SUPFAM" id="SSF48208">
    <property type="entry name" value="Six-hairpin glycosidases"/>
    <property type="match status" value="1"/>
</dbReference>
<evidence type="ECO:0000313" key="6">
    <source>
        <dbReference type="EMBL" id="SBV86234.1"/>
    </source>
</evidence>
<sequence length="961" mass="106564">MGAAATPLLTRLCDKRRLMMWLMGVVGALSCAMFFIPREAIWALFAINLLIGLALGPKSPLAFSMYADTADYTEWKTGRRATAMTFSAATFSQKLGGALASACIAWMLAGMGYVANQAQSDASQLGIVLLLTVIPGAIALLAAWTMRFYPLDDAALLRIQQELAARMSVEPETGDVLAPSADGERYELHSPTALPNAGGFLWNRRMMIQATCRGYATAQFMQPEPAKYAHAPNLEARTFMQPEQPYYAHHPGRFFYLKDEDSGALYSVPYEPVRATPQAFRFSVGKRNIVWCVRYAEIEVEVRLQVPVEDTVELWQCQVRNLDGRARRIALYAYFPVGYMSWMHQSGEYRADLGGIVCRSVTPYQKVEDYFRNRDFKDCTFLLHEQLPDAWDARQSAFEGEGGLHAPSAVLQPRLGGNDARYETPTAALQYCLTLQPQQEHTLRFLFGPARDDAEIASLRQRYLSAAGFAEAAAGYRDYLNEAAGCLHIATPDPCLDNLVNHWLPRQVFYHGDVNRLTTDPQTRNFLQDHMGMSFLRPQTARAALLHALSQQEASGAMPDGILLIEGAALKYINQVPHTDHCVWLPVFLSAYLDETGDAALLDEIVVDANGHGASVAARLDAAMRWLLGARDARGLSYIAQGDWCDPMNMVGYLGRGVSGWLSVATAYALQLWATLCERHGRSAQAAACRTGAAEVNAAVNRELWDGDWYARGITDDGVRFGIKDDAEGRIYLNPQSWALLAGTADADRRARLLQAVDAQLDTPYGPTMLAPPYTAMREDVGRLTQKHPGSAENGSVYNHAAAFYLHALYAIGNADRAWRVLRAMIPGPDLADYLQRGQLPVFVPNYYRGAWRELPRTAGRSSQLFNTGTAAWLYRCLIEGLFGLKGEGEALCVRPQLPSHWRQATVQRRFRGAVFEVRMQRAAGCVAQQVRVDGQALEVARIESIESGRHYRVEVMLPEG</sequence>
<evidence type="ECO:0000259" key="5">
    <source>
        <dbReference type="Pfam" id="PF17167"/>
    </source>
</evidence>
<dbReference type="GO" id="GO:0016758">
    <property type="term" value="F:hexosyltransferase activity"/>
    <property type="evidence" value="ECO:0007669"/>
    <property type="project" value="InterPro"/>
</dbReference>
<feature type="transmembrane region" description="Helical" evidence="3">
    <location>
        <begin position="127"/>
        <end position="149"/>
    </location>
</feature>
<dbReference type="GO" id="GO:0030246">
    <property type="term" value="F:carbohydrate binding"/>
    <property type="evidence" value="ECO:0007669"/>
    <property type="project" value="InterPro"/>
</dbReference>
<dbReference type="Gene3D" id="1.50.10.10">
    <property type="match status" value="1"/>
</dbReference>
<dbReference type="PANTHER" id="PTHR37469">
    <property type="entry name" value="CELLOBIONIC ACID PHOSPHORYLASE-RELATED"/>
    <property type="match status" value="1"/>
</dbReference>
<dbReference type="SUPFAM" id="SSF74650">
    <property type="entry name" value="Galactose mutarotase-like"/>
    <property type="match status" value="1"/>
</dbReference>
<evidence type="ECO:0000256" key="2">
    <source>
        <dbReference type="ARBA" id="ARBA00022679"/>
    </source>
</evidence>
<feature type="transmembrane region" description="Helical" evidence="3">
    <location>
        <begin position="18"/>
        <end position="36"/>
    </location>
</feature>
<dbReference type="PANTHER" id="PTHR37469:SF2">
    <property type="entry name" value="CELLOBIONIC ACID PHOSPHORYLASE"/>
    <property type="match status" value="1"/>
</dbReference>
<protein>
    <submittedName>
        <fullName evidence="6">NdvB protein</fullName>
    </submittedName>
</protein>
<evidence type="ECO:0000313" key="7">
    <source>
        <dbReference type="Proteomes" id="UP000184997"/>
    </source>
</evidence>
<gene>
    <name evidence="6" type="ORF">XTGNCPPB3709_0126</name>
</gene>
<keyword evidence="1" id="KW-0328">Glycosyltransferase</keyword>
<evidence type="ECO:0000259" key="4">
    <source>
        <dbReference type="Pfam" id="PF06165"/>
    </source>
</evidence>
<dbReference type="GO" id="GO:0030245">
    <property type="term" value="P:cellulose catabolic process"/>
    <property type="evidence" value="ECO:0007669"/>
    <property type="project" value="InterPro"/>
</dbReference>
<dbReference type="AlphaFoldDB" id="A0A1M4KZ81"/>
<proteinExistence type="predicted"/>
<dbReference type="Pfam" id="PF17167">
    <property type="entry name" value="Glyco_hydro_94"/>
    <property type="match status" value="1"/>
</dbReference>
<keyword evidence="3" id="KW-0472">Membrane</keyword>
<dbReference type="SUPFAM" id="SSF103473">
    <property type="entry name" value="MFS general substrate transporter"/>
    <property type="match status" value="1"/>
</dbReference>
<dbReference type="InterPro" id="IPR037018">
    <property type="entry name" value="GH65_N"/>
</dbReference>
<organism evidence="6 7">
    <name type="scientific">Xanthomonas graminis pv. graminis</name>
    <dbReference type="NCBI Taxonomy" id="134874"/>
    <lineage>
        <taxon>Bacteria</taxon>
        <taxon>Pseudomonadati</taxon>
        <taxon>Pseudomonadota</taxon>
        <taxon>Gammaproteobacteria</taxon>
        <taxon>Lysobacterales</taxon>
        <taxon>Lysobacteraceae</taxon>
        <taxon>Xanthomonas</taxon>
        <taxon>Xanthomonas translucens group</taxon>
        <taxon>Xanthomonas graminis</taxon>
    </lineage>
</organism>
<dbReference type="Proteomes" id="UP000184997">
    <property type="component" value="Unassembled WGS sequence"/>
</dbReference>
<dbReference type="EMBL" id="FLUK01000012">
    <property type="protein sequence ID" value="SBV86234.1"/>
    <property type="molecule type" value="Genomic_DNA"/>
</dbReference>
<dbReference type="Pfam" id="PF06165">
    <property type="entry name" value="GH94_b-supersand"/>
    <property type="match status" value="1"/>
</dbReference>
<dbReference type="InterPro" id="IPR011013">
    <property type="entry name" value="Gal_mutarotase_sf_dom"/>
</dbReference>
<dbReference type="Pfam" id="PF13347">
    <property type="entry name" value="MFS_2"/>
    <property type="match status" value="1"/>
</dbReference>
<keyword evidence="2" id="KW-0808">Transferase</keyword>
<evidence type="ECO:0000256" key="1">
    <source>
        <dbReference type="ARBA" id="ARBA00022676"/>
    </source>
</evidence>
<dbReference type="Gene3D" id="2.70.98.40">
    <property type="entry name" value="Glycoside hydrolase, family 65, N-terminal domain"/>
    <property type="match status" value="1"/>
</dbReference>
<dbReference type="InterPro" id="IPR037814">
    <property type="entry name" value="GH94N_CBAP"/>
</dbReference>
<keyword evidence="3" id="KW-0812">Transmembrane</keyword>
<keyword evidence="3" id="KW-1133">Transmembrane helix</keyword>
<dbReference type="InterPro" id="IPR033432">
    <property type="entry name" value="GH94_catalytic"/>
</dbReference>
<name>A0A1M4KZ81_9XANT</name>
<feature type="transmembrane region" description="Helical" evidence="3">
    <location>
        <begin position="41"/>
        <end position="57"/>
    </location>
</feature>